<dbReference type="InterPro" id="IPR008389">
    <property type="entry name" value="ATPase_V0-cplx_e1/e2_su"/>
</dbReference>
<keyword evidence="8 9" id="KW-0472">Membrane</keyword>
<keyword evidence="4 9" id="KW-0812">Transmembrane</keyword>
<evidence type="ECO:0000313" key="10">
    <source>
        <dbReference type="EMBL" id="KLO17155.1"/>
    </source>
</evidence>
<dbReference type="GO" id="GO:0046961">
    <property type="term" value="F:proton-transporting ATPase activity, rotational mechanism"/>
    <property type="evidence" value="ECO:0007669"/>
    <property type="project" value="InterPro"/>
</dbReference>
<evidence type="ECO:0008006" key="12">
    <source>
        <dbReference type="Google" id="ProtNLM"/>
    </source>
</evidence>
<protein>
    <recommendedName>
        <fullName evidence="12">ATPase, V0 complex, subunit E</fullName>
    </recommendedName>
</protein>
<organism evidence="10 11">
    <name type="scientific">Schizopora paradoxa</name>
    <dbReference type="NCBI Taxonomy" id="27342"/>
    <lineage>
        <taxon>Eukaryota</taxon>
        <taxon>Fungi</taxon>
        <taxon>Dikarya</taxon>
        <taxon>Basidiomycota</taxon>
        <taxon>Agaricomycotina</taxon>
        <taxon>Agaricomycetes</taxon>
        <taxon>Hymenochaetales</taxon>
        <taxon>Schizoporaceae</taxon>
        <taxon>Schizopora</taxon>
    </lineage>
</organism>
<dbReference type="FunCoup" id="A0A0H2RYJ5">
    <property type="interactions" value="78"/>
</dbReference>
<dbReference type="GO" id="GO:0012505">
    <property type="term" value="C:endomembrane system"/>
    <property type="evidence" value="ECO:0007669"/>
    <property type="project" value="UniProtKB-SubCell"/>
</dbReference>
<keyword evidence="11" id="KW-1185">Reference proteome</keyword>
<dbReference type="Pfam" id="PF05493">
    <property type="entry name" value="ATP_synt_H"/>
    <property type="match status" value="1"/>
</dbReference>
<keyword evidence="5" id="KW-0375">Hydrogen ion transport</keyword>
<dbReference type="Proteomes" id="UP000053477">
    <property type="component" value="Unassembled WGS sequence"/>
</dbReference>
<sequence>MASIFPVIALLVIVLGLMAVAWLGTPKGANQTTIRTAFLLTLACCYLMWMVTYLAQLHPLIGE</sequence>
<feature type="transmembrane region" description="Helical" evidence="9">
    <location>
        <begin position="6"/>
        <end position="25"/>
    </location>
</feature>
<reference evidence="10 11" key="1">
    <citation type="submission" date="2015-04" db="EMBL/GenBank/DDBJ databases">
        <title>Complete genome sequence of Schizopora paradoxa KUC8140, a cosmopolitan wood degrader in East Asia.</title>
        <authorList>
            <consortium name="DOE Joint Genome Institute"/>
            <person name="Min B."/>
            <person name="Park H."/>
            <person name="Jang Y."/>
            <person name="Kim J.-J."/>
            <person name="Kim K.H."/>
            <person name="Pangilinan J."/>
            <person name="Lipzen A."/>
            <person name="Riley R."/>
            <person name="Grigoriev I.V."/>
            <person name="Spatafora J.W."/>
            <person name="Choi I.-G."/>
        </authorList>
    </citation>
    <scope>NUCLEOTIDE SEQUENCE [LARGE SCALE GENOMIC DNA]</scope>
    <source>
        <strain evidence="10 11">KUC8140</strain>
    </source>
</reference>
<dbReference type="STRING" id="27342.A0A0H2RYJ5"/>
<name>A0A0H2RYJ5_9AGAM</name>
<evidence type="ECO:0000256" key="5">
    <source>
        <dbReference type="ARBA" id="ARBA00022781"/>
    </source>
</evidence>
<dbReference type="OrthoDB" id="1508846at2759"/>
<keyword evidence="6 9" id="KW-1133">Transmembrane helix</keyword>
<evidence type="ECO:0000256" key="3">
    <source>
        <dbReference type="ARBA" id="ARBA00022448"/>
    </source>
</evidence>
<proteinExistence type="inferred from homology"/>
<evidence type="ECO:0000256" key="9">
    <source>
        <dbReference type="SAM" id="Phobius"/>
    </source>
</evidence>
<evidence type="ECO:0000313" key="11">
    <source>
        <dbReference type="Proteomes" id="UP000053477"/>
    </source>
</evidence>
<feature type="transmembrane region" description="Helical" evidence="9">
    <location>
        <begin position="37"/>
        <end position="55"/>
    </location>
</feature>
<evidence type="ECO:0000256" key="2">
    <source>
        <dbReference type="ARBA" id="ARBA00008328"/>
    </source>
</evidence>
<comment type="similarity">
    <text evidence="2">Belongs to the V-ATPase e1/e2 subunit family.</text>
</comment>
<dbReference type="PANTHER" id="PTHR12263">
    <property type="entry name" value="VACUOLAR ATP SYNTHASE SUBUNIT H"/>
    <property type="match status" value="1"/>
</dbReference>
<evidence type="ECO:0000256" key="1">
    <source>
        <dbReference type="ARBA" id="ARBA00004127"/>
    </source>
</evidence>
<keyword evidence="7" id="KW-0406">Ion transport</keyword>
<keyword evidence="3" id="KW-0813">Transport</keyword>
<dbReference type="AlphaFoldDB" id="A0A0H2RYJ5"/>
<dbReference type="InParanoid" id="A0A0H2RYJ5"/>
<dbReference type="GO" id="GO:0007035">
    <property type="term" value="P:vacuolar acidification"/>
    <property type="evidence" value="ECO:0007669"/>
    <property type="project" value="TreeGrafter"/>
</dbReference>
<evidence type="ECO:0000256" key="6">
    <source>
        <dbReference type="ARBA" id="ARBA00022989"/>
    </source>
</evidence>
<comment type="subcellular location">
    <subcellularLocation>
        <location evidence="1">Endomembrane system</location>
        <topology evidence="1">Multi-pass membrane protein</topology>
    </subcellularLocation>
</comment>
<evidence type="ECO:0000256" key="8">
    <source>
        <dbReference type="ARBA" id="ARBA00023136"/>
    </source>
</evidence>
<evidence type="ECO:0000256" key="4">
    <source>
        <dbReference type="ARBA" id="ARBA00022692"/>
    </source>
</evidence>
<evidence type="ECO:0000256" key="7">
    <source>
        <dbReference type="ARBA" id="ARBA00023065"/>
    </source>
</evidence>
<gene>
    <name evidence="10" type="ORF">SCHPADRAFT_821991</name>
</gene>
<dbReference type="GO" id="GO:0000220">
    <property type="term" value="C:vacuolar proton-transporting V-type ATPase, V0 domain"/>
    <property type="evidence" value="ECO:0007669"/>
    <property type="project" value="TreeGrafter"/>
</dbReference>
<dbReference type="PANTHER" id="PTHR12263:SF0">
    <property type="entry name" value="V-TYPE PROTON ATPASE SUBUNIT"/>
    <property type="match status" value="1"/>
</dbReference>
<accession>A0A0H2RYJ5</accession>
<dbReference type="EMBL" id="KQ085908">
    <property type="protein sequence ID" value="KLO17155.1"/>
    <property type="molecule type" value="Genomic_DNA"/>
</dbReference>